<evidence type="ECO:0000256" key="4">
    <source>
        <dbReference type="ARBA" id="ARBA00023002"/>
    </source>
</evidence>
<evidence type="ECO:0000256" key="13">
    <source>
        <dbReference type="ARBA" id="ARBA00048441"/>
    </source>
</evidence>
<dbReference type="Proteomes" id="UP000271010">
    <property type="component" value="Unassembled WGS sequence"/>
</dbReference>
<feature type="binding site" evidence="14">
    <location>
        <position position="121"/>
    </location>
    <ligand>
        <name>[4Fe-4S] cluster</name>
        <dbReference type="ChEBI" id="CHEBI:49883"/>
    </ligand>
</feature>
<dbReference type="GO" id="GO:0004604">
    <property type="term" value="F:phosphoadenylyl-sulfate reductase (thioredoxin) activity"/>
    <property type="evidence" value="ECO:0007669"/>
    <property type="project" value="UniProtKB-UniRule"/>
</dbReference>
<keyword evidence="17" id="KW-1185">Reference proteome</keyword>
<feature type="active site" description="Nucleophile; cysteine thiosulfonate intermediate" evidence="14">
    <location>
        <position position="232"/>
    </location>
</feature>
<proteinExistence type="inferred from homology"/>
<dbReference type="InterPro" id="IPR004511">
    <property type="entry name" value="PAPS/APS_Rdtase"/>
</dbReference>
<dbReference type="GO" id="GO:0005737">
    <property type="term" value="C:cytoplasm"/>
    <property type="evidence" value="ECO:0007669"/>
    <property type="project" value="UniProtKB-SubCell"/>
</dbReference>
<evidence type="ECO:0000256" key="8">
    <source>
        <dbReference type="ARBA" id="ARBA00024327"/>
    </source>
</evidence>
<evidence type="ECO:0000259" key="15">
    <source>
        <dbReference type="Pfam" id="PF01507"/>
    </source>
</evidence>
<evidence type="ECO:0000256" key="14">
    <source>
        <dbReference type="HAMAP-Rule" id="MF_00063"/>
    </source>
</evidence>
<dbReference type="InterPro" id="IPR011798">
    <property type="entry name" value="APS_reductase"/>
</dbReference>
<evidence type="ECO:0000256" key="3">
    <source>
        <dbReference type="ARBA" id="ARBA00022723"/>
    </source>
</evidence>
<keyword evidence="3 14" id="KW-0479">Metal-binding</keyword>
<comment type="subcellular location">
    <subcellularLocation>
        <location evidence="14">Cytoplasm</location>
    </subcellularLocation>
</comment>
<protein>
    <recommendedName>
        <fullName evidence="10 14">Adenosine 5'-phosphosulfate reductase</fullName>
        <shortName evidence="14">APS reductase</shortName>
        <ecNumber evidence="9 14">1.8.4.10</ecNumber>
    </recommendedName>
    <alternativeName>
        <fullName evidence="12 14">5'-adenylylsulfate reductase</fullName>
    </alternativeName>
    <alternativeName>
        <fullName evidence="11 14">Thioredoxin-dependent 5'-adenylylsulfate reductase</fullName>
    </alternativeName>
</protein>
<keyword evidence="5 14" id="KW-0408">Iron</keyword>
<dbReference type="HAMAP" id="MF_00063">
    <property type="entry name" value="CysH"/>
    <property type="match status" value="1"/>
</dbReference>
<comment type="pathway">
    <text evidence="8 14">Sulfur metabolism; hydrogen sulfide biosynthesis; sulfite from sulfate.</text>
</comment>
<dbReference type="GO" id="GO:0046872">
    <property type="term" value="F:metal ion binding"/>
    <property type="evidence" value="ECO:0007669"/>
    <property type="project" value="UniProtKB-KW"/>
</dbReference>
<evidence type="ECO:0000256" key="9">
    <source>
        <dbReference type="ARBA" id="ARBA00024386"/>
    </source>
</evidence>
<dbReference type="OrthoDB" id="9794018at2"/>
<dbReference type="Pfam" id="PF01507">
    <property type="entry name" value="PAPS_reduct"/>
    <property type="match status" value="1"/>
</dbReference>
<accession>A0A3M9MWD0</accession>
<evidence type="ECO:0000256" key="12">
    <source>
        <dbReference type="ARBA" id="ARBA00032041"/>
    </source>
</evidence>
<keyword evidence="6 14" id="KW-0411">Iron-sulfur</keyword>
<evidence type="ECO:0000256" key="1">
    <source>
        <dbReference type="ARBA" id="ARBA00009732"/>
    </source>
</evidence>
<dbReference type="InterPro" id="IPR002500">
    <property type="entry name" value="PAPS_reduct_dom"/>
</dbReference>
<dbReference type="SUPFAM" id="SSF52402">
    <property type="entry name" value="Adenine nucleotide alpha hydrolases-like"/>
    <property type="match status" value="1"/>
</dbReference>
<dbReference type="PANTHER" id="PTHR46482:SF9">
    <property type="entry name" value="5'-ADENYLYLSULFATE REDUCTASE 1, CHLOROPLASTIC"/>
    <property type="match status" value="1"/>
</dbReference>
<keyword evidence="4 14" id="KW-0560">Oxidoreductase</keyword>
<dbReference type="NCBIfam" id="TIGR02055">
    <property type="entry name" value="APS_reductase"/>
    <property type="match status" value="1"/>
</dbReference>
<evidence type="ECO:0000256" key="7">
    <source>
        <dbReference type="ARBA" id="ARBA00024298"/>
    </source>
</evidence>
<gene>
    <name evidence="14" type="primary">cysH</name>
    <name evidence="16" type="ORF">EFA69_09885</name>
</gene>
<dbReference type="GO" id="GO:0043866">
    <property type="term" value="F:adenylyl-sulfate reductase (thioredoxin) activity"/>
    <property type="evidence" value="ECO:0007669"/>
    <property type="project" value="UniProtKB-EC"/>
</dbReference>
<comment type="cofactor">
    <cofactor evidence="14">
        <name>[4Fe-4S] cluster</name>
        <dbReference type="ChEBI" id="CHEBI:49883"/>
    </cofactor>
    <text evidence="14">Binds 1 [4Fe-4S] cluster per subunit.</text>
</comment>
<evidence type="ECO:0000256" key="2">
    <source>
        <dbReference type="ARBA" id="ARBA00022490"/>
    </source>
</evidence>
<comment type="function">
    <text evidence="7 14">Catalyzes the formation of sulfite from adenosine 5'-phosphosulfate (APS) using thioredoxin as an electron donor.</text>
</comment>
<reference evidence="16 17" key="1">
    <citation type="submission" date="2018-11" db="EMBL/GenBank/DDBJ databases">
        <title>Rufibacter latericius sp. nov., isolated from water in Baiyang Lake.</title>
        <authorList>
            <person name="Yang Y."/>
        </authorList>
    </citation>
    <scope>NUCLEOTIDE SEQUENCE [LARGE SCALE GENOMIC DNA]</scope>
    <source>
        <strain evidence="16 17">MCC P1</strain>
    </source>
</reference>
<dbReference type="EC" id="1.8.4.10" evidence="9 14"/>
<feature type="binding site" evidence="14">
    <location>
        <position position="122"/>
    </location>
    <ligand>
        <name>[4Fe-4S] cluster</name>
        <dbReference type="ChEBI" id="CHEBI:49883"/>
    </ligand>
</feature>
<dbReference type="GO" id="GO:0019379">
    <property type="term" value="P:sulfate assimilation, phosphoadenylyl sulfate reduction by phosphoadenylyl-sulfate reductase (thioredoxin)"/>
    <property type="evidence" value="ECO:0007669"/>
    <property type="project" value="UniProtKB-UniRule"/>
</dbReference>
<dbReference type="InterPro" id="IPR014729">
    <property type="entry name" value="Rossmann-like_a/b/a_fold"/>
</dbReference>
<evidence type="ECO:0000313" key="16">
    <source>
        <dbReference type="EMBL" id="RNI29836.1"/>
    </source>
</evidence>
<evidence type="ECO:0000256" key="11">
    <source>
        <dbReference type="ARBA" id="ARBA00030894"/>
    </source>
</evidence>
<dbReference type="PIRSF" id="PIRSF000857">
    <property type="entry name" value="PAPS_reductase"/>
    <property type="match status" value="1"/>
</dbReference>
<feature type="binding site" evidence="14">
    <location>
        <position position="204"/>
    </location>
    <ligand>
        <name>[4Fe-4S] cluster</name>
        <dbReference type="ChEBI" id="CHEBI:49883"/>
    </ligand>
</feature>
<name>A0A3M9MWD0_9BACT</name>
<feature type="domain" description="Phosphoadenosine phosphosulphate reductase" evidence="15">
    <location>
        <begin position="37"/>
        <end position="210"/>
    </location>
</feature>
<keyword evidence="2 14" id="KW-0963">Cytoplasm</keyword>
<dbReference type="CDD" id="cd23945">
    <property type="entry name" value="PAPS_reductase"/>
    <property type="match status" value="1"/>
</dbReference>
<dbReference type="AlphaFoldDB" id="A0A3M9MWD0"/>
<evidence type="ECO:0000256" key="5">
    <source>
        <dbReference type="ARBA" id="ARBA00023004"/>
    </source>
</evidence>
<feature type="binding site" evidence="14">
    <location>
        <position position="207"/>
    </location>
    <ligand>
        <name>[4Fe-4S] cluster</name>
        <dbReference type="ChEBI" id="CHEBI:49883"/>
    </ligand>
</feature>
<dbReference type="NCBIfam" id="NF002537">
    <property type="entry name" value="PRK02090.1"/>
    <property type="match status" value="1"/>
</dbReference>
<dbReference type="GO" id="GO:0070814">
    <property type="term" value="P:hydrogen sulfide biosynthetic process"/>
    <property type="evidence" value="ECO:0007669"/>
    <property type="project" value="UniProtKB-UniRule"/>
</dbReference>
<dbReference type="GO" id="GO:0051539">
    <property type="term" value="F:4 iron, 4 sulfur cluster binding"/>
    <property type="evidence" value="ECO:0007669"/>
    <property type="project" value="UniProtKB-UniRule"/>
</dbReference>
<organism evidence="16 17">
    <name type="scientific">Rufibacter immobilis</name>
    <dbReference type="NCBI Taxonomy" id="1348778"/>
    <lineage>
        <taxon>Bacteria</taxon>
        <taxon>Pseudomonadati</taxon>
        <taxon>Bacteroidota</taxon>
        <taxon>Cytophagia</taxon>
        <taxon>Cytophagales</taxon>
        <taxon>Hymenobacteraceae</taxon>
        <taxon>Rufibacter</taxon>
    </lineage>
</organism>
<evidence type="ECO:0000256" key="10">
    <source>
        <dbReference type="ARBA" id="ARBA00029514"/>
    </source>
</evidence>
<evidence type="ECO:0000313" key="17">
    <source>
        <dbReference type="Proteomes" id="UP000271010"/>
    </source>
</evidence>
<dbReference type="EMBL" id="RJJE01000009">
    <property type="protein sequence ID" value="RNI29836.1"/>
    <property type="molecule type" value="Genomic_DNA"/>
</dbReference>
<comment type="similarity">
    <text evidence="1 14">Belongs to the PAPS reductase family. CysH subfamily.</text>
</comment>
<dbReference type="PANTHER" id="PTHR46482">
    <property type="entry name" value="5'-ADENYLYLSULFATE REDUCTASE 3, CHLOROPLASTIC"/>
    <property type="match status" value="1"/>
</dbReference>
<dbReference type="RefSeq" id="WP_123132918.1">
    <property type="nucleotide sequence ID" value="NZ_RJJE01000009.1"/>
</dbReference>
<evidence type="ECO:0000256" key="6">
    <source>
        <dbReference type="ARBA" id="ARBA00023014"/>
    </source>
</evidence>
<comment type="caution">
    <text evidence="16">The sequence shown here is derived from an EMBL/GenBank/DDBJ whole genome shotgun (WGS) entry which is preliminary data.</text>
</comment>
<sequence length="249" mass="28438">MAASAQEHVSQLILETEGFTIDQTFALLVNHYPNAVTFSSSFSFEDQVISHQILENHFPISIFTLDTGRLFPETYSVWSKTNDAYKTRIRAYYPNNELLEEFVHTHGPNSFYASTQNRKDCCFIRKVEPLKRALAGNAVWITGLRAEHSAGRSDLPKFEWDEGNQLLKFHPLLHWSTEEVMAFIKQHNIPYNHLHDKGFVSIGCAPCTRAIQPGEDFRAGRWWWEDSSKKECGLHVSESPAPVAPELAK</sequence>
<dbReference type="GO" id="GO:0019344">
    <property type="term" value="P:cysteine biosynthetic process"/>
    <property type="evidence" value="ECO:0007669"/>
    <property type="project" value="InterPro"/>
</dbReference>
<dbReference type="Gene3D" id="3.40.50.620">
    <property type="entry name" value="HUPs"/>
    <property type="match status" value="1"/>
</dbReference>
<comment type="catalytic activity">
    <reaction evidence="13 14">
        <text>[thioredoxin]-disulfide + sulfite + AMP + 2 H(+) = adenosine 5'-phosphosulfate + [thioredoxin]-dithiol</text>
        <dbReference type="Rhea" id="RHEA:21976"/>
        <dbReference type="Rhea" id="RHEA-COMP:10698"/>
        <dbReference type="Rhea" id="RHEA-COMP:10700"/>
        <dbReference type="ChEBI" id="CHEBI:15378"/>
        <dbReference type="ChEBI" id="CHEBI:17359"/>
        <dbReference type="ChEBI" id="CHEBI:29950"/>
        <dbReference type="ChEBI" id="CHEBI:50058"/>
        <dbReference type="ChEBI" id="CHEBI:58243"/>
        <dbReference type="ChEBI" id="CHEBI:456215"/>
        <dbReference type="EC" id="1.8.4.10"/>
    </reaction>
</comment>